<sequence length="207" mass="22621">MMHSTPHAEIVSALTEERQDALDLLNAAIDLLTGRIEDAEEDEATSSSLAQTSTAPQILSKRVFIVHGHKEGPKEAVARFLNSIGLIPVILHEQANKGRTIIEKFREEASQVGFAIVLITPDDEIVPGDPSKSRARQNVIFELGFFLGALGPAKVAALVTRPVETPSDYDGVVWTDYDGAGAWKIQIAKEMEAVGYSIDWNNVMRAR</sequence>
<dbReference type="InterPro" id="IPR019302">
    <property type="entry name" value="CAP12/PCTIR_TIR_dom"/>
</dbReference>
<dbReference type="GO" id="GO:0050135">
    <property type="term" value="F:NADP+ nucleosidase activity"/>
    <property type="evidence" value="ECO:0007669"/>
    <property type="project" value="InterPro"/>
</dbReference>
<dbReference type="EMBL" id="MZMT01000023">
    <property type="protein sequence ID" value="PIO45245.1"/>
    <property type="molecule type" value="Genomic_DNA"/>
</dbReference>
<gene>
    <name evidence="2" type="ORF">B5P45_08825</name>
</gene>
<evidence type="ECO:0000313" key="2">
    <source>
        <dbReference type="EMBL" id="PIO45245.1"/>
    </source>
</evidence>
<protein>
    <recommendedName>
        <fullName evidence="1">CD-NTase-associated protein 12/Pycsar effector protein TIR domain-containing protein</fullName>
    </recommendedName>
</protein>
<dbReference type="Pfam" id="PF10137">
    <property type="entry name" value="CAP12-PCTIR_TIR"/>
    <property type="match status" value="1"/>
</dbReference>
<evidence type="ECO:0000313" key="3">
    <source>
        <dbReference type="Proteomes" id="UP000232163"/>
    </source>
</evidence>
<reference evidence="2 3" key="1">
    <citation type="journal article" date="2017" name="Int J Environ Stud">
        <title>Does the Miocene-Pliocene relict legume Oxytropis triphylla form nitrogen-fixing nodules with a combination of bacterial strains?</title>
        <authorList>
            <person name="Safronova V."/>
            <person name="Belimov A."/>
            <person name="Sazanova A."/>
            <person name="Kuznetsova I."/>
            <person name="Popova J."/>
            <person name="Andronov E."/>
            <person name="Verkhozina A."/>
            <person name="Tikhonovich I."/>
        </authorList>
    </citation>
    <scope>NUCLEOTIDE SEQUENCE [LARGE SCALE GENOMIC DNA]</scope>
    <source>
        <strain evidence="2 3">Tri-38</strain>
    </source>
</reference>
<keyword evidence="3" id="KW-1185">Reference proteome</keyword>
<accession>A0A2N9W0H7</accession>
<name>A0A2N9W0H7_9HYPH</name>
<feature type="domain" description="CD-NTase-associated protein 12/Pycsar effector protein TIR" evidence="1">
    <location>
        <begin position="62"/>
        <end position="178"/>
    </location>
</feature>
<organism evidence="2 3">
    <name type="scientific">Phyllobacterium zundukense</name>
    <dbReference type="NCBI Taxonomy" id="1867719"/>
    <lineage>
        <taxon>Bacteria</taxon>
        <taxon>Pseudomonadati</taxon>
        <taxon>Pseudomonadota</taxon>
        <taxon>Alphaproteobacteria</taxon>
        <taxon>Hyphomicrobiales</taxon>
        <taxon>Phyllobacteriaceae</taxon>
        <taxon>Phyllobacterium</taxon>
    </lineage>
</organism>
<dbReference type="AlphaFoldDB" id="A0A2N9W0H7"/>
<dbReference type="Proteomes" id="UP000232163">
    <property type="component" value="Unassembled WGS sequence"/>
</dbReference>
<comment type="caution">
    <text evidence="2">The sequence shown here is derived from an EMBL/GenBank/DDBJ whole genome shotgun (WGS) entry which is preliminary data.</text>
</comment>
<proteinExistence type="predicted"/>
<evidence type="ECO:0000259" key="1">
    <source>
        <dbReference type="Pfam" id="PF10137"/>
    </source>
</evidence>